<name>A0A5C5X3S0_9PLAN</name>
<dbReference type="EMBL" id="SIHI01000001">
    <property type="protein sequence ID" value="TWT57606.1"/>
    <property type="molecule type" value="Genomic_DNA"/>
</dbReference>
<proteinExistence type="predicted"/>
<keyword evidence="2" id="KW-1185">Reference proteome</keyword>
<dbReference type="OrthoDB" id="286978at2"/>
<protein>
    <submittedName>
        <fullName evidence="1">Uncharacterized protein</fullName>
    </submittedName>
</protein>
<dbReference type="Proteomes" id="UP000317243">
    <property type="component" value="Unassembled WGS sequence"/>
</dbReference>
<gene>
    <name evidence="1" type="ORF">KOR42_09680</name>
</gene>
<accession>A0A5C5X3S0</accession>
<comment type="caution">
    <text evidence="1">The sequence shown here is derived from an EMBL/GenBank/DDBJ whole genome shotgun (WGS) entry which is preliminary data.</text>
</comment>
<dbReference type="AlphaFoldDB" id="A0A5C5X3S0"/>
<evidence type="ECO:0000313" key="2">
    <source>
        <dbReference type="Proteomes" id="UP000317243"/>
    </source>
</evidence>
<organism evidence="1 2">
    <name type="scientific">Thalassoglobus neptunius</name>
    <dbReference type="NCBI Taxonomy" id="1938619"/>
    <lineage>
        <taxon>Bacteria</taxon>
        <taxon>Pseudomonadati</taxon>
        <taxon>Planctomycetota</taxon>
        <taxon>Planctomycetia</taxon>
        <taxon>Planctomycetales</taxon>
        <taxon>Planctomycetaceae</taxon>
        <taxon>Thalassoglobus</taxon>
    </lineage>
</organism>
<sequence>MNQPGQNLTLRNKLNESERLTRELIHHIEHGFIPKVHTLRRTARHGNDPREQDQITDKTIRSTVEKTLQSDDFTQQLSSSLLQYLESIDEDLRRVIGN</sequence>
<evidence type="ECO:0000313" key="1">
    <source>
        <dbReference type="EMBL" id="TWT57606.1"/>
    </source>
</evidence>
<reference evidence="1 2" key="1">
    <citation type="submission" date="2019-02" db="EMBL/GenBank/DDBJ databases">
        <title>Deep-cultivation of Planctomycetes and their phenomic and genomic characterization uncovers novel biology.</title>
        <authorList>
            <person name="Wiegand S."/>
            <person name="Jogler M."/>
            <person name="Boedeker C."/>
            <person name="Pinto D."/>
            <person name="Vollmers J."/>
            <person name="Rivas-Marin E."/>
            <person name="Kohn T."/>
            <person name="Peeters S.H."/>
            <person name="Heuer A."/>
            <person name="Rast P."/>
            <person name="Oberbeckmann S."/>
            <person name="Bunk B."/>
            <person name="Jeske O."/>
            <person name="Meyerdierks A."/>
            <person name="Storesund J.E."/>
            <person name="Kallscheuer N."/>
            <person name="Luecker S."/>
            <person name="Lage O.M."/>
            <person name="Pohl T."/>
            <person name="Merkel B.J."/>
            <person name="Hornburger P."/>
            <person name="Mueller R.-W."/>
            <person name="Bruemmer F."/>
            <person name="Labrenz M."/>
            <person name="Spormann A.M."/>
            <person name="Op Den Camp H."/>
            <person name="Overmann J."/>
            <person name="Amann R."/>
            <person name="Jetten M.S.M."/>
            <person name="Mascher T."/>
            <person name="Medema M.H."/>
            <person name="Devos D.P."/>
            <person name="Kaster A.-K."/>
            <person name="Ovreas L."/>
            <person name="Rohde M."/>
            <person name="Galperin M.Y."/>
            <person name="Jogler C."/>
        </authorList>
    </citation>
    <scope>NUCLEOTIDE SEQUENCE [LARGE SCALE GENOMIC DNA]</scope>
    <source>
        <strain evidence="1 2">KOR42</strain>
    </source>
</reference>
<dbReference type="RefSeq" id="WP_146507421.1">
    <property type="nucleotide sequence ID" value="NZ_SIHI01000001.1"/>
</dbReference>